<organism evidence="1 2">
    <name type="scientific">Merismopedia glauca CCAP 1448/3</name>
    <dbReference type="NCBI Taxonomy" id="1296344"/>
    <lineage>
        <taxon>Bacteria</taxon>
        <taxon>Bacillati</taxon>
        <taxon>Cyanobacteriota</taxon>
        <taxon>Cyanophyceae</taxon>
        <taxon>Synechococcales</taxon>
        <taxon>Merismopediaceae</taxon>
        <taxon>Merismopedia</taxon>
    </lineage>
</organism>
<dbReference type="InterPro" id="IPR012657">
    <property type="entry name" value="23S_rRNA-intervening_sequence"/>
</dbReference>
<protein>
    <submittedName>
        <fullName evidence="1">Four helix bundle protein</fullName>
    </submittedName>
</protein>
<dbReference type="Gene3D" id="1.20.1440.60">
    <property type="entry name" value="23S rRNA-intervening sequence"/>
    <property type="match status" value="1"/>
</dbReference>
<proteinExistence type="predicted"/>
<dbReference type="Pfam" id="PF05635">
    <property type="entry name" value="23S_rRNA_IVP"/>
    <property type="match status" value="1"/>
</dbReference>
<dbReference type="EMBL" id="PVWJ01000044">
    <property type="protein sequence ID" value="PSB02974.1"/>
    <property type="molecule type" value="Genomic_DNA"/>
</dbReference>
<reference evidence="1 2" key="1">
    <citation type="submission" date="2018-02" db="EMBL/GenBank/DDBJ databases">
        <authorList>
            <person name="Cohen D.B."/>
            <person name="Kent A.D."/>
        </authorList>
    </citation>
    <scope>NUCLEOTIDE SEQUENCE [LARGE SCALE GENOMIC DNA]</scope>
    <source>
        <strain evidence="1 2">CCAP 1448/3</strain>
    </source>
</reference>
<dbReference type="NCBIfam" id="NF008911">
    <property type="entry name" value="PRK12275.1-2"/>
    <property type="match status" value="1"/>
</dbReference>
<dbReference type="CDD" id="cd16377">
    <property type="entry name" value="23S_rRNA_IVP_like"/>
    <property type="match status" value="1"/>
</dbReference>
<dbReference type="InterPro" id="IPR036583">
    <property type="entry name" value="23S_rRNA_IVS_sf"/>
</dbReference>
<dbReference type="Proteomes" id="UP000238762">
    <property type="component" value="Unassembled WGS sequence"/>
</dbReference>
<dbReference type="PANTHER" id="PTHR38471">
    <property type="entry name" value="FOUR HELIX BUNDLE PROTEIN"/>
    <property type="match status" value="1"/>
</dbReference>
<sequence>MSHKNQFIWQKSVKLSINCYRITKHFPKEELYGLTSQIRRSSVSIASNIAEGYGRVSSKEYVRFLQIANGSMRELDTQLIIAREVGLISQELVAPVIEEVDEMQKIMTVTLQKIEARI</sequence>
<evidence type="ECO:0000313" key="1">
    <source>
        <dbReference type="EMBL" id="PSB02974.1"/>
    </source>
</evidence>
<keyword evidence="2" id="KW-1185">Reference proteome</keyword>
<comment type="caution">
    <text evidence="1">The sequence shown here is derived from an EMBL/GenBank/DDBJ whole genome shotgun (WGS) entry which is preliminary data.</text>
</comment>
<dbReference type="SUPFAM" id="SSF158446">
    <property type="entry name" value="IVS-encoded protein-like"/>
    <property type="match status" value="1"/>
</dbReference>
<dbReference type="AlphaFoldDB" id="A0A2T1C422"/>
<gene>
    <name evidence="1" type="ORF">C7B64_10625</name>
</gene>
<dbReference type="NCBIfam" id="TIGR02436">
    <property type="entry name" value="four helix bundle protein"/>
    <property type="match status" value="1"/>
</dbReference>
<name>A0A2T1C422_9CYAN</name>
<accession>A0A2T1C422</accession>
<dbReference type="OrthoDB" id="160990at2"/>
<dbReference type="PANTHER" id="PTHR38471:SF2">
    <property type="entry name" value="FOUR HELIX BUNDLE PROTEIN"/>
    <property type="match status" value="1"/>
</dbReference>
<dbReference type="RefSeq" id="WP_106288626.1">
    <property type="nucleotide sequence ID" value="NZ_CAWNTC010000030.1"/>
</dbReference>
<reference evidence="1 2" key="2">
    <citation type="submission" date="2018-03" db="EMBL/GenBank/DDBJ databases">
        <title>The ancient ancestry and fast evolution of plastids.</title>
        <authorList>
            <person name="Moore K.R."/>
            <person name="Magnabosco C."/>
            <person name="Momper L."/>
            <person name="Gold D.A."/>
            <person name="Bosak T."/>
            <person name="Fournier G.P."/>
        </authorList>
    </citation>
    <scope>NUCLEOTIDE SEQUENCE [LARGE SCALE GENOMIC DNA]</scope>
    <source>
        <strain evidence="1 2">CCAP 1448/3</strain>
    </source>
</reference>
<evidence type="ECO:0000313" key="2">
    <source>
        <dbReference type="Proteomes" id="UP000238762"/>
    </source>
</evidence>